<gene>
    <name evidence="3" type="ORF">A3A35_03380</name>
</gene>
<protein>
    <recommendedName>
        <fullName evidence="5">Type 4 fimbrial biogenesis protein PilX N-terminal domain-containing protein</fullName>
    </recommendedName>
</protein>
<dbReference type="Proteomes" id="UP000179115">
    <property type="component" value="Unassembled WGS sequence"/>
</dbReference>
<reference evidence="3 4" key="1">
    <citation type="journal article" date="2016" name="Nat. Commun.">
        <title>Thousands of microbial genomes shed light on interconnected biogeochemical processes in an aquifer system.</title>
        <authorList>
            <person name="Anantharaman K."/>
            <person name="Brown C.T."/>
            <person name="Hug L.A."/>
            <person name="Sharon I."/>
            <person name="Castelle C.J."/>
            <person name="Probst A.J."/>
            <person name="Thomas B.C."/>
            <person name="Singh A."/>
            <person name="Wilkins M.J."/>
            <person name="Karaoz U."/>
            <person name="Brodie E.L."/>
            <person name="Williams K.H."/>
            <person name="Hubbard S.S."/>
            <person name="Banfield J.F."/>
        </authorList>
    </citation>
    <scope>NUCLEOTIDE SEQUENCE [LARGE SCALE GENOMIC DNA]</scope>
</reference>
<feature type="region of interest" description="Disordered" evidence="1">
    <location>
        <begin position="159"/>
        <end position="193"/>
    </location>
</feature>
<feature type="transmembrane region" description="Helical" evidence="2">
    <location>
        <begin position="30"/>
        <end position="50"/>
    </location>
</feature>
<sequence>MYYKKNKKSKTEHIQANEAKSYRRRASSGFAMLFAVFIAGLMTSIALAIFNITVKEIALAGTGRESQFAFYAADAGWECASYWDIKGGSFMDPPSSGIFCNSRDVAARPWIVTVDPAAESTTTKFIVDFPVADGNVYCAEVTVKKQNLGGGKRSTVVESRGYNGGYRDNSAPAPDDCLGEAPNKVERGLRTNS</sequence>
<accession>A0A1F6ECX5</accession>
<keyword evidence="2" id="KW-1133">Transmembrane helix</keyword>
<feature type="compositionally biased region" description="Basic and acidic residues" evidence="1">
    <location>
        <begin position="183"/>
        <end position="193"/>
    </location>
</feature>
<dbReference type="AlphaFoldDB" id="A0A1F6ECX5"/>
<name>A0A1F6ECX5_9BACT</name>
<evidence type="ECO:0000256" key="1">
    <source>
        <dbReference type="SAM" id="MobiDB-lite"/>
    </source>
</evidence>
<dbReference type="EMBL" id="MFLV01000022">
    <property type="protein sequence ID" value="OGG71460.1"/>
    <property type="molecule type" value="Genomic_DNA"/>
</dbReference>
<evidence type="ECO:0000256" key="2">
    <source>
        <dbReference type="SAM" id="Phobius"/>
    </source>
</evidence>
<comment type="caution">
    <text evidence="3">The sequence shown here is derived from an EMBL/GenBank/DDBJ whole genome shotgun (WGS) entry which is preliminary data.</text>
</comment>
<evidence type="ECO:0000313" key="3">
    <source>
        <dbReference type="EMBL" id="OGG71460.1"/>
    </source>
</evidence>
<proteinExistence type="predicted"/>
<evidence type="ECO:0008006" key="5">
    <source>
        <dbReference type="Google" id="ProtNLM"/>
    </source>
</evidence>
<evidence type="ECO:0000313" key="4">
    <source>
        <dbReference type="Proteomes" id="UP000179115"/>
    </source>
</evidence>
<keyword evidence="2" id="KW-0472">Membrane</keyword>
<dbReference type="STRING" id="1798508.A3A35_03380"/>
<keyword evidence="2" id="KW-0812">Transmembrane</keyword>
<organism evidence="3 4">
    <name type="scientific">Candidatus Kaiserbacteria bacterium RIFCSPLOWO2_01_FULL_51_21</name>
    <dbReference type="NCBI Taxonomy" id="1798508"/>
    <lineage>
        <taxon>Bacteria</taxon>
        <taxon>Candidatus Kaiseribacteriota</taxon>
    </lineage>
</organism>